<reference evidence="9 10" key="1">
    <citation type="journal article" date="2009" name="Appl. Environ. Microbiol.">
        <title>Three genomes from the phylum Acidobacteria provide insight into the lifestyles of these microorganisms in soils.</title>
        <authorList>
            <person name="Ward N.L."/>
            <person name="Challacombe J.F."/>
            <person name="Janssen P.H."/>
            <person name="Henrissat B."/>
            <person name="Coutinho P.M."/>
            <person name="Wu M."/>
            <person name="Xie G."/>
            <person name="Haft D.H."/>
            <person name="Sait M."/>
            <person name="Badger J."/>
            <person name="Barabote R.D."/>
            <person name="Bradley B."/>
            <person name="Brettin T.S."/>
            <person name="Brinkac L.M."/>
            <person name="Bruce D."/>
            <person name="Creasy T."/>
            <person name="Daugherty S.C."/>
            <person name="Davidsen T.M."/>
            <person name="DeBoy R.T."/>
            <person name="Detter J.C."/>
            <person name="Dodson R.J."/>
            <person name="Durkin A.S."/>
            <person name="Ganapathy A."/>
            <person name="Gwinn-Giglio M."/>
            <person name="Han C.S."/>
            <person name="Khouri H."/>
            <person name="Kiss H."/>
            <person name="Kothari S.P."/>
            <person name="Madupu R."/>
            <person name="Nelson K.E."/>
            <person name="Nelson W.C."/>
            <person name="Paulsen I."/>
            <person name="Penn K."/>
            <person name="Ren Q."/>
            <person name="Rosovitz M.J."/>
            <person name="Selengut J.D."/>
            <person name="Shrivastava S."/>
            <person name="Sullivan S.A."/>
            <person name="Tapia R."/>
            <person name="Thompson L.S."/>
            <person name="Watkins K.L."/>
            <person name="Yang Q."/>
            <person name="Yu C."/>
            <person name="Zafar N."/>
            <person name="Zhou L."/>
            <person name="Kuske C.R."/>
        </authorList>
    </citation>
    <scope>NUCLEOTIDE SEQUENCE [LARGE SCALE GENOMIC DNA]</scope>
    <source>
        <strain evidence="9 10">Ellin345</strain>
    </source>
</reference>
<sequence>MKTIRKAVFPAAGLGTRFLPATKAQPKEMLPIVDKPIIQYGVEEALDAGCDQIIIVTGRGKSSIEDHFDVSYELEKMLEERGKTELLSIVRKISDMIHVAYVRQKEALGLGHAVLMSKELVGDEPFAVLLADDVIDAEPSCLKQMVEVFNATQCSVIATQVVEGKAISSYGVLDAKPVTSGPFAGRLFEISDLVEKPKPEEAPSNQAIIGRYLLTPTVFDCLQNIPTGAGGEIQLTDGLRALLKREKIYGFQFEGKRHDAGDKLGFLKATVEFALKNPELGPGFAKYLRELNVEEFAMK</sequence>
<evidence type="ECO:0000256" key="4">
    <source>
        <dbReference type="ARBA" id="ARBA00022679"/>
    </source>
</evidence>
<keyword evidence="5 7" id="KW-0548">Nucleotidyltransferase</keyword>
<evidence type="ECO:0000256" key="5">
    <source>
        <dbReference type="ARBA" id="ARBA00022695"/>
    </source>
</evidence>
<name>Q1IHV0_KORVE</name>
<dbReference type="AlphaFoldDB" id="Q1IHV0"/>
<gene>
    <name evidence="9" type="ordered locus">Acid345_4550</name>
</gene>
<evidence type="ECO:0000256" key="1">
    <source>
        <dbReference type="ARBA" id="ARBA00006890"/>
    </source>
</evidence>
<evidence type="ECO:0000256" key="2">
    <source>
        <dbReference type="ARBA" id="ARBA00012415"/>
    </source>
</evidence>
<organism evidence="9 10">
    <name type="scientific">Koribacter versatilis (strain Ellin345)</name>
    <dbReference type="NCBI Taxonomy" id="204669"/>
    <lineage>
        <taxon>Bacteria</taxon>
        <taxon>Pseudomonadati</taxon>
        <taxon>Acidobacteriota</taxon>
        <taxon>Terriglobia</taxon>
        <taxon>Terriglobales</taxon>
        <taxon>Candidatus Korobacteraceae</taxon>
        <taxon>Candidatus Korobacter</taxon>
    </lineage>
</organism>
<dbReference type="Proteomes" id="UP000002432">
    <property type="component" value="Chromosome"/>
</dbReference>
<keyword evidence="4 7" id="KW-0808">Transferase</keyword>
<keyword evidence="10" id="KW-1185">Reference proteome</keyword>
<dbReference type="InterPro" id="IPR029044">
    <property type="entry name" value="Nucleotide-diphossugar_trans"/>
</dbReference>
<proteinExistence type="inferred from homology"/>
<evidence type="ECO:0000313" key="9">
    <source>
        <dbReference type="EMBL" id="ABF43550.1"/>
    </source>
</evidence>
<dbReference type="InterPro" id="IPR005835">
    <property type="entry name" value="NTP_transferase_dom"/>
</dbReference>
<feature type="domain" description="Nucleotidyl transferase" evidence="8">
    <location>
        <begin position="9"/>
        <end position="270"/>
    </location>
</feature>
<evidence type="ECO:0000313" key="10">
    <source>
        <dbReference type="Proteomes" id="UP000002432"/>
    </source>
</evidence>
<dbReference type="RefSeq" id="WP_011525347.1">
    <property type="nucleotide sequence ID" value="NC_008009.1"/>
</dbReference>
<evidence type="ECO:0000256" key="6">
    <source>
        <dbReference type="ARBA" id="ARBA00048128"/>
    </source>
</evidence>
<dbReference type="STRING" id="204669.Acid345_4550"/>
<dbReference type="Gene3D" id="3.90.550.10">
    <property type="entry name" value="Spore Coat Polysaccharide Biosynthesis Protein SpsA, Chain A"/>
    <property type="match status" value="1"/>
</dbReference>
<comment type="similarity">
    <text evidence="1 7">Belongs to the UDPGP type 2 family.</text>
</comment>
<dbReference type="SUPFAM" id="SSF53448">
    <property type="entry name" value="Nucleotide-diphospho-sugar transferases"/>
    <property type="match status" value="1"/>
</dbReference>
<evidence type="ECO:0000256" key="7">
    <source>
        <dbReference type="RuleBase" id="RU361259"/>
    </source>
</evidence>
<dbReference type="PANTHER" id="PTHR43197:SF1">
    <property type="entry name" value="UTP--GLUCOSE-1-PHOSPHATE URIDYLYLTRANSFERASE"/>
    <property type="match status" value="1"/>
</dbReference>
<dbReference type="GO" id="GO:0006011">
    <property type="term" value="P:UDP-alpha-D-glucose metabolic process"/>
    <property type="evidence" value="ECO:0007669"/>
    <property type="project" value="InterPro"/>
</dbReference>
<dbReference type="eggNOG" id="COG1210">
    <property type="taxonomic scope" value="Bacteria"/>
</dbReference>
<dbReference type="OrthoDB" id="9803871at2"/>
<accession>Q1IHV0</accession>
<dbReference type="GO" id="GO:0003983">
    <property type="term" value="F:UTP:glucose-1-phosphate uridylyltransferase activity"/>
    <property type="evidence" value="ECO:0007669"/>
    <property type="project" value="UniProtKB-EC"/>
</dbReference>
<dbReference type="InterPro" id="IPR005771">
    <property type="entry name" value="GalU_uridylyltTrfase_bac/arc"/>
</dbReference>
<dbReference type="PANTHER" id="PTHR43197">
    <property type="entry name" value="UTP--GLUCOSE-1-PHOSPHATE URIDYLYLTRANSFERASE"/>
    <property type="match status" value="1"/>
</dbReference>
<evidence type="ECO:0000256" key="3">
    <source>
        <dbReference type="ARBA" id="ARBA00019048"/>
    </source>
</evidence>
<dbReference type="NCBIfam" id="TIGR01099">
    <property type="entry name" value="galU"/>
    <property type="match status" value="1"/>
</dbReference>
<protein>
    <recommendedName>
        <fullName evidence="3 7">UTP--glucose-1-phosphate uridylyltransferase</fullName>
        <ecNumber evidence="2 7">2.7.7.9</ecNumber>
    </recommendedName>
    <alternativeName>
        <fullName evidence="7">UDP-glucose pyrophosphorylase</fullName>
    </alternativeName>
</protein>
<dbReference type="EMBL" id="CP000360">
    <property type="protein sequence ID" value="ABF43550.1"/>
    <property type="molecule type" value="Genomic_DNA"/>
</dbReference>
<comment type="catalytic activity">
    <reaction evidence="6 7">
        <text>alpha-D-glucose 1-phosphate + UTP + H(+) = UDP-alpha-D-glucose + diphosphate</text>
        <dbReference type="Rhea" id="RHEA:19889"/>
        <dbReference type="ChEBI" id="CHEBI:15378"/>
        <dbReference type="ChEBI" id="CHEBI:33019"/>
        <dbReference type="ChEBI" id="CHEBI:46398"/>
        <dbReference type="ChEBI" id="CHEBI:58601"/>
        <dbReference type="ChEBI" id="CHEBI:58885"/>
        <dbReference type="EC" id="2.7.7.9"/>
    </reaction>
</comment>
<dbReference type="EC" id="2.7.7.9" evidence="2 7"/>
<dbReference type="Pfam" id="PF00483">
    <property type="entry name" value="NTP_transferase"/>
    <property type="match status" value="1"/>
</dbReference>
<dbReference type="CDD" id="cd02541">
    <property type="entry name" value="UGPase_prokaryotic"/>
    <property type="match status" value="1"/>
</dbReference>
<dbReference type="KEGG" id="aba:Acid345_4550"/>
<dbReference type="EnsemblBacteria" id="ABF43550">
    <property type="protein sequence ID" value="ABF43550"/>
    <property type="gene ID" value="Acid345_4550"/>
</dbReference>
<evidence type="ECO:0000259" key="8">
    <source>
        <dbReference type="Pfam" id="PF00483"/>
    </source>
</evidence>
<dbReference type="HOGENOM" id="CLU_029499_1_2_0"/>